<keyword evidence="4 12" id="KW-0894">Sodium channel</keyword>
<dbReference type="Gene3D" id="1.10.287.820">
    <property type="entry name" value="Acid-sensing ion channel domain"/>
    <property type="match status" value="1"/>
</dbReference>
<keyword evidence="6" id="KW-1133">Transmembrane helix</keyword>
<keyword evidence="3 12" id="KW-0813">Transport</keyword>
<evidence type="ECO:0000256" key="12">
    <source>
        <dbReference type="RuleBase" id="RU000679"/>
    </source>
</evidence>
<evidence type="ECO:0000256" key="8">
    <source>
        <dbReference type="ARBA" id="ARBA00023065"/>
    </source>
</evidence>
<proteinExistence type="inferred from homology"/>
<reference evidence="13" key="1">
    <citation type="submission" date="2022-08" db="UniProtKB">
        <authorList>
            <consortium name="EnsemblMetazoa"/>
        </authorList>
    </citation>
    <scope>IDENTIFICATION</scope>
    <source>
        <strain evidence="13">EBRO</strain>
    </source>
</reference>
<comment type="subcellular location">
    <subcellularLocation>
        <location evidence="1">Membrane</location>
        <topology evidence="1">Multi-pass membrane protein</topology>
    </subcellularLocation>
</comment>
<keyword evidence="7" id="KW-0915">Sodium</keyword>
<evidence type="ECO:0000256" key="1">
    <source>
        <dbReference type="ARBA" id="ARBA00004141"/>
    </source>
</evidence>
<keyword evidence="8 12" id="KW-0406">Ion transport</keyword>
<keyword evidence="5 12" id="KW-0812">Transmembrane</keyword>
<evidence type="ECO:0000313" key="13">
    <source>
        <dbReference type="EnsemblMetazoa" id="AATE010455-PA.1"/>
    </source>
</evidence>
<keyword evidence="9" id="KW-0472">Membrane</keyword>
<evidence type="ECO:0000256" key="2">
    <source>
        <dbReference type="ARBA" id="ARBA00007193"/>
    </source>
</evidence>
<keyword evidence="11 12" id="KW-0407">Ion channel</keyword>
<evidence type="ECO:0000256" key="4">
    <source>
        <dbReference type="ARBA" id="ARBA00022461"/>
    </source>
</evidence>
<evidence type="ECO:0000256" key="11">
    <source>
        <dbReference type="ARBA" id="ARBA00023303"/>
    </source>
</evidence>
<keyword evidence="10 12" id="KW-0739">Sodium transport</keyword>
<evidence type="ECO:0000256" key="7">
    <source>
        <dbReference type="ARBA" id="ARBA00023053"/>
    </source>
</evidence>
<sequence length="475" mass="53964">MEAMDKVILQHREDPRRTVQPHQVPIEGGTPAGDDDEGILKDYLRNSSFPVVRYVLGPELRVSLKVFWLAVGVCLVGVFGFTVMVCVERLRDPSNVFVGEAEKALPIWSVPFPAVTLCPRKGGCAGGIRLLEELCDTVCWQDVCTNECEKFLDPVRTERGICYTFNAVAGALLFNNNSLSNVRDLSNVTRLTENWDFLRGRQIINNVLVKQYPRAAQDVSGRYRLRVFIRNDVNESSIDCTTPSMDAFVHSPIDFPFKPVKPVVIPVLPALVQLSVHPKLVRSQRYLRYFTASTTGCISQVQNQLKYFTIYTQANCEMECHVNYFLQKRGCVLDHMPRTHEMIPCNGTFAYRATDVIDKNAITQLRVASIPRSQFFRWKCNCLPACVEFRYRAEVSRFNLEFPSVASSNESEQASTQLVVEFAEDHFYPLVRVVRYGWLDFLADFGGLLALFLGVSIVTLLEIFFFCFMKPAVVR</sequence>
<evidence type="ECO:0000256" key="3">
    <source>
        <dbReference type="ARBA" id="ARBA00022448"/>
    </source>
</evidence>
<evidence type="ECO:0000256" key="9">
    <source>
        <dbReference type="ARBA" id="ARBA00023136"/>
    </source>
</evidence>
<accession>A0A182J335</accession>
<dbReference type="Pfam" id="PF00858">
    <property type="entry name" value="ASC"/>
    <property type="match status" value="2"/>
</dbReference>
<dbReference type="AlphaFoldDB" id="A0A182J335"/>
<dbReference type="EnsemblMetazoa" id="AATE010455-RA">
    <property type="protein sequence ID" value="AATE010455-PA.1"/>
    <property type="gene ID" value="AATE010455"/>
</dbReference>
<evidence type="ECO:0000256" key="10">
    <source>
        <dbReference type="ARBA" id="ARBA00023201"/>
    </source>
</evidence>
<organism evidence="13">
    <name type="scientific">Anopheles atroparvus</name>
    <name type="common">European mosquito</name>
    <dbReference type="NCBI Taxonomy" id="41427"/>
    <lineage>
        <taxon>Eukaryota</taxon>
        <taxon>Metazoa</taxon>
        <taxon>Ecdysozoa</taxon>
        <taxon>Arthropoda</taxon>
        <taxon>Hexapoda</taxon>
        <taxon>Insecta</taxon>
        <taxon>Pterygota</taxon>
        <taxon>Neoptera</taxon>
        <taxon>Endopterygota</taxon>
        <taxon>Diptera</taxon>
        <taxon>Nematocera</taxon>
        <taxon>Culicoidea</taxon>
        <taxon>Culicidae</taxon>
        <taxon>Anophelinae</taxon>
        <taxon>Anopheles</taxon>
    </lineage>
</organism>
<dbReference type="VEuPathDB" id="VectorBase:AATE010455"/>
<dbReference type="PANTHER" id="PTHR11690">
    <property type="entry name" value="AMILORIDE-SENSITIVE SODIUM CHANNEL-RELATED"/>
    <property type="match status" value="1"/>
</dbReference>
<evidence type="ECO:0000256" key="5">
    <source>
        <dbReference type="ARBA" id="ARBA00022692"/>
    </source>
</evidence>
<evidence type="ECO:0000256" key="6">
    <source>
        <dbReference type="ARBA" id="ARBA00022989"/>
    </source>
</evidence>
<protein>
    <submittedName>
        <fullName evidence="13">Uncharacterized protein</fullName>
    </submittedName>
</protein>
<dbReference type="GO" id="GO:0005886">
    <property type="term" value="C:plasma membrane"/>
    <property type="evidence" value="ECO:0007669"/>
    <property type="project" value="TreeGrafter"/>
</dbReference>
<dbReference type="GO" id="GO:0015280">
    <property type="term" value="F:ligand-gated sodium channel activity"/>
    <property type="evidence" value="ECO:0007669"/>
    <property type="project" value="TreeGrafter"/>
</dbReference>
<dbReference type="InterPro" id="IPR001873">
    <property type="entry name" value="ENaC"/>
</dbReference>
<comment type="similarity">
    <text evidence="2 12">Belongs to the amiloride-sensitive sodium channel (TC 1.A.6) family.</text>
</comment>
<name>A0A182J335_ANOAO</name>
<dbReference type="Gene3D" id="1.10.287.770">
    <property type="entry name" value="YojJ-like"/>
    <property type="match status" value="1"/>
</dbReference>
<dbReference type="PANTHER" id="PTHR11690:SF288">
    <property type="entry name" value="AMILORIDE-SENSITIVE NA+ CHANNEL-RELATED"/>
    <property type="match status" value="1"/>
</dbReference>
<dbReference type="STRING" id="41427.A0A182J335"/>